<dbReference type="Proteomes" id="UP000825228">
    <property type="component" value="Unassembled WGS sequence"/>
</dbReference>
<dbReference type="EMBL" id="JABUBU010000002">
    <property type="protein sequence ID" value="MBY6366172.1"/>
    <property type="molecule type" value="Genomic_DNA"/>
</dbReference>
<evidence type="ECO:0000313" key="1">
    <source>
        <dbReference type="EMBL" id="MBY6366172.1"/>
    </source>
</evidence>
<proteinExistence type="predicted"/>
<protein>
    <submittedName>
        <fullName evidence="1">Uncharacterized protein</fullName>
    </submittedName>
</protein>
<evidence type="ECO:0000313" key="2">
    <source>
        <dbReference type="Proteomes" id="UP000825228"/>
    </source>
</evidence>
<sequence>MSSASATLAIWSGAWLGGAAAPDDVLDALGRWAPLTLVVAADPAVAEDLDLPWPTPQDVGSATLLSVLRTAAPADEASATVELVLPVAGDVAGLPVGSTFAAAALAAGEGVMVGVPGAAGVGLVPTVEGPDVLRWTVFRIVLPHPRRDTALGEVEYSMREVVRDAADVLGSAPAVVTRRAGDPRVIIEQRLAAAQSHPYPRLSERITRVLDTADRVDAILDAADVAAPSEAPTSTGAEARETTVRSLRTAVRTARRVAVTDAVDRFLHP</sequence>
<name>A0ABS7P2Q9_9NOCA</name>
<dbReference type="RefSeq" id="WP_222683513.1">
    <property type="nucleotide sequence ID" value="NZ_JABUBT010000004.1"/>
</dbReference>
<comment type="caution">
    <text evidence="1">The sequence shown here is derived from an EMBL/GenBank/DDBJ whole genome shotgun (WGS) entry which is preliminary data.</text>
</comment>
<organism evidence="1 2">
    <name type="scientific">Rhodococcoides corynebacterioides</name>
    <dbReference type="NCBI Taxonomy" id="53972"/>
    <lineage>
        <taxon>Bacteria</taxon>
        <taxon>Bacillati</taxon>
        <taxon>Actinomycetota</taxon>
        <taxon>Actinomycetes</taxon>
        <taxon>Mycobacteriales</taxon>
        <taxon>Nocardiaceae</taxon>
        <taxon>Rhodococcoides</taxon>
    </lineage>
</organism>
<reference evidence="1 2" key="1">
    <citation type="submission" date="2020-06" db="EMBL/GenBank/DDBJ databases">
        <title>Taxonomy, biology and ecology of Rhodococcus bacteria occurring in California pistachio and other woody hosts as revealed by genome sequence analyses.</title>
        <authorList>
            <person name="Gai Y."/>
            <person name="Riely B."/>
        </authorList>
    </citation>
    <scope>NUCLEOTIDE SEQUENCE [LARGE SCALE GENOMIC DNA]</scope>
    <source>
        <strain evidence="1 2">BP-281</strain>
    </source>
</reference>
<keyword evidence="2" id="KW-1185">Reference proteome</keyword>
<accession>A0ABS7P2Q9</accession>
<gene>
    <name evidence="1" type="ORF">HQ603_05325</name>
</gene>